<dbReference type="STRING" id="484498.SAMN05421686_107269"/>
<proteinExistence type="predicted"/>
<reference evidence="2" key="1">
    <citation type="submission" date="2017-01" db="EMBL/GenBank/DDBJ databases">
        <authorList>
            <person name="Varghese N."/>
            <person name="Submissions S."/>
        </authorList>
    </citation>
    <scope>NUCLEOTIDE SEQUENCE [LARGE SCALE GENOMIC DNA]</scope>
    <source>
        <strain evidence="2">DSM 24913</strain>
    </source>
</reference>
<accession>A0A1N7NUH1</accession>
<dbReference type="AlphaFoldDB" id="A0A1N7NUH1"/>
<sequence length="164" mass="18723">MDMDETKQFKCLTDLREIISELDGYYARPTARGEHPTLYPEVLDGRYRTVCGVRVCDYTLSEDGQWVLPDDQMGLSFSSSWQHLKSAHKMISRVAGKNVDVFWVLSRADIPSGMSFQPDRRASKSAKGHYLLTVNERMKISSLVEKLKWIADRMSVIKDSGETL</sequence>
<evidence type="ECO:0000313" key="2">
    <source>
        <dbReference type="Proteomes" id="UP000185639"/>
    </source>
</evidence>
<gene>
    <name evidence="1" type="ORF">SAMN05421686_107269</name>
</gene>
<evidence type="ECO:0000313" key="1">
    <source>
        <dbReference type="EMBL" id="SIT02013.1"/>
    </source>
</evidence>
<protein>
    <submittedName>
        <fullName evidence="1">Uncharacterized protein</fullName>
    </submittedName>
</protein>
<name>A0A1N7NUH1_9GAMM</name>
<keyword evidence="2" id="KW-1185">Reference proteome</keyword>
<organism evidence="1 2">
    <name type="scientific">Thalassolituus maritimus</name>
    <dbReference type="NCBI Taxonomy" id="484498"/>
    <lineage>
        <taxon>Bacteria</taxon>
        <taxon>Pseudomonadati</taxon>
        <taxon>Pseudomonadota</taxon>
        <taxon>Gammaproteobacteria</taxon>
        <taxon>Oceanospirillales</taxon>
        <taxon>Oceanospirillaceae</taxon>
        <taxon>Thalassolituus</taxon>
    </lineage>
</organism>
<dbReference type="Proteomes" id="UP000185639">
    <property type="component" value="Unassembled WGS sequence"/>
</dbReference>
<dbReference type="EMBL" id="FTOH01000007">
    <property type="protein sequence ID" value="SIT02013.1"/>
    <property type="molecule type" value="Genomic_DNA"/>
</dbReference>